<dbReference type="Pfam" id="PF20330">
    <property type="entry name" value="DUF6625"/>
    <property type="match status" value="1"/>
</dbReference>
<dbReference type="InterPro" id="IPR046733">
    <property type="entry name" value="DUF6625"/>
</dbReference>
<feature type="region of interest" description="Disordered" evidence="1">
    <location>
        <begin position="589"/>
        <end position="615"/>
    </location>
</feature>
<dbReference type="InParanoid" id="D7G2Z3"/>
<feature type="region of interest" description="Disordered" evidence="1">
    <location>
        <begin position="321"/>
        <end position="349"/>
    </location>
</feature>
<feature type="region of interest" description="Disordered" evidence="1">
    <location>
        <begin position="1156"/>
        <end position="1285"/>
    </location>
</feature>
<feature type="region of interest" description="Disordered" evidence="1">
    <location>
        <begin position="906"/>
        <end position="1011"/>
    </location>
</feature>
<protein>
    <submittedName>
        <fullName evidence="2">Uncharacterized protein</fullName>
    </submittedName>
</protein>
<dbReference type="EMBL" id="FN648696">
    <property type="protein sequence ID" value="CBJ48850.1"/>
    <property type="molecule type" value="Genomic_DNA"/>
</dbReference>
<accession>D7G2Z3</accession>
<organism evidence="2 3">
    <name type="scientific">Ectocarpus siliculosus</name>
    <name type="common">Brown alga</name>
    <name type="synonym">Conferva siliculosa</name>
    <dbReference type="NCBI Taxonomy" id="2880"/>
    <lineage>
        <taxon>Eukaryota</taxon>
        <taxon>Sar</taxon>
        <taxon>Stramenopiles</taxon>
        <taxon>Ochrophyta</taxon>
        <taxon>PX clade</taxon>
        <taxon>Phaeophyceae</taxon>
        <taxon>Ectocarpales</taxon>
        <taxon>Ectocarpaceae</taxon>
        <taxon>Ectocarpus</taxon>
    </lineage>
</organism>
<feature type="region of interest" description="Disordered" evidence="1">
    <location>
        <begin position="1430"/>
        <end position="1458"/>
    </location>
</feature>
<reference evidence="2 3" key="1">
    <citation type="journal article" date="2010" name="Nature">
        <title>The Ectocarpus genome and the independent evolution of multicellularity in brown algae.</title>
        <authorList>
            <person name="Cock J.M."/>
            <person name="Sterck L."/>
            <person name="Rouze P."/>
            <person name="Scornet D."/>
            <person name="Allen A.E."/>
            <person name="Amoutzias G."/>
            <person name="Anthouard V."/>
            <person name="Artiguenave F."/>
            <person name="Aury J.M."/>
            <person name="Badger J.H."/>
            <person name="Beszteri B."/>
            <person name="Billiau K."/>
            <person name="Bonnet E."/>
            <person name="Bothwell J.H."/>
            <person name="Bowler C."/>
            <person name="Boyen C."/>
            <person name="Brownlee C."/>
            <person name="Carrano C.J."/>
            <person name="Charrier B."/>
            <person name="Cho G.Y."/>
            <person name="Coelho S.M."/>
            <person name="Collen J."/>
            <person name="Corre E."/>
            <person name="Da Silva C."/>
            <person name="Delage L."/>
            <person name="Delaroque N."/>
            <person name="Dittami S.M."/>
            <person name="Doulbeau S."/>
            <person name="Elias M."/>
            <person name="Farnham G."/>
            <person name="Gachon C.M."/>
            <person name="Gschloessl B."/>
            <person name="Heesch S."/>
            <person name="Jabbari K."/>
            <person name="Jubin C."/>
            <person name="Kawai H."/>
            <person name="Kimura K."/>
            <person name="Kloareg B."/>
            <person name="Kupper F.C."/>
            <person name="Lang D."/>
            <person name="Le Bail A."/>
            <person name="Leblanc C."/>
            <person name="Lerouge P."/>
            <person name="Lohr M."/>
            <person name="Lopez P.J."/>
            <person name="Martens C."/>
            <person name="Maumus F."/>
            <person name="Michel G."/>
            <person name="Miranda-Saavedra D."/>
            <person name="Morales J."/>
            <person name="Moreau H."/>
            <person name="Motomura T."/>
            <person name="Nagasato C."/>
            <person name="Napoli C.A."/>
            <person name="Nelson D.R."/>
            <person name="Nyvall-Collen P."/>
            <person name="Peters A.F."/>
            <person name="Pommier C."/>
            <person name="Potin P."/>
            <person name="Poulain J."/>
            <person name="Quesneville H."/>
            <person name="Read B."/>
            <person name="Rensing S.A."/>
            <person name="Ritter A."/>
            <person name="Rousvoal S."/>
            <person name="Samanta M."/>
            <person name="Samson G."/>
            <person name="Schroeder D.C."/>
            <person name="Segurens B."/>
            <person name="Strittmatter M."/>
            <person name="Tonon T."/>
            <person name="Tregear J.W."/>
            <person name="Valentin K."/>
            <person name="von Dassow P."/>
            <person name="Yamagishi T."/>
            <person name="Van de Peer Y."/>
            <person name="Wincker P."/>
        </authorList>
    </citation>
    <scope>NUCLEOTIDE SEQUENCE [LARGE SCALE GENOMIC DNA]</scope>
    <source>
        <strain evidence="3">Ec32 / CCAP1310/4</strain>
    </source>
</reference>
<feature type="compositionally biased region" description="Gly residues" evidence="1">
    <location>
        <begin position="1222"/>
        <end position="1231"/>
    </location>
</feature>
<dbReference type="EMBL" id="FN649739">
    <property type="protein sequence ID" value="CBJ48850.1"/>
    <property type="molecule type" value="Genomic_DNA"/>
</dbReference>
<feature type="compositionally biased region" description="Acidic residues" evidence="1">
    <location>
        <begin position="334"/>
        <end position="347"/>
    </location>
</feature>
<feature type="region of interest" description="Disordered" evidence="1">
    <location>
        <begin position="1"/>
        <end position="74"/>
    </location>
</feature>
<dbReference type="OrthoDB" id="2093284at2759"/>
<gene>
    <name evidence="2" type="ORF">Esi_0049_0103</name>
</gene>
<dbReference type="eggNOG" id="ENOG502S1KX">
    <property type="taxonomic scope" value="Eukaryota"/>
</dbReference>
<dbReference type="Proteomes" id="UP000002630">
    <property type="component" value="Linkage Group LG14"/>
</dbReference>
<keyword evidence="3" id="KW-1185">Reference proteome</keyword>
<evidence type="ECO:0000313" key="3">
    <source>
        <dbReference type="Proteomes" id="UP000002630"/>
    </source>
</evidence>
<evidence type="ECO:0000256" key="1">
    <source>
        <dbReference type="SAM" id="MobiDB-lite"/>
    </source>
</evidence>
<evidence type="ECO:0000313" key="2">
    <source>
        <dbReference type="EMBL" id="CBJ48850.1"/>
    </source>
</evidence>
<sequence length="1458" mass="155703">MLSSPDGETGLAEAGSAPNPFAGADDHEKHAPASADGIYGVGERKQNNQHQHQKLVQPQQPGRRPSAGESNGSGRSYWRRFKVIGCMVGGALIIDLYLAFLGSRSEEVPSTRGESFLASSSAVPSSDQHSKDRSQILQFPSRTAALDDENMGIRRRSIPDLVAANGNTPYFDENGVPETGTERALPSAGIKQQTGQATVKVAGKLFVELLDNRTSAIAGPSEYWTTGINPWGAQAPPQPTEPDQFNGQKVAVVVPYVGKDLPVWWDVFAEQARLNDGLVDWIIFCDQKLVRKRSPPNIKFFPMTTRRMAWLLAGVVEPGDPSPAHGGDRGDVLDGGDCDGDNFDGDVDGAQKSHAEIEVQENDGNEGEDADVETAATSRVWEESITEVFAMNAVKRKRAASFLHQLLITSPYFIVEFKPAFGWLFREYLTEYSHWAFGDLDVLFGDMRRGWLEPTELQDFDIITFSFGDQYRAYLRGQLTIHKNKADVNRVWRRCSHLTNYSERLEAFRVNHGLPLESAEGCYSLAAASDPSLRIKFTVKALSDVDQEDEEAVAQKRGREVIIDGHGLVTLCPDLEYYYNEPPGAGAGTNYGASNADGGGNGERKEGLSPSMQDAVGPMTSVEKAKGRCEHWIKPEHQTCVKDVGGSQTLYLIGGKYYKQEFINTAASTGGRECRAGAFYHFQEHKLSYRSWNSCPPVYPAHFGISAGPGGIVPLPAGGWRERVVSGPGVKPPPEHTGRVNHYCLGWTERRQSRTLESGRPEQACAVMVSSEEVIVVLDTRNAAGEQERQGQTDAFNANSVTLGLVGGPADLEALMLEAAQWDGPKIIAMVLGGEDLAATREMDALKGAKYIRGGVLIAALVRPPPSPDVPRMIATFPRKALMNLVTDLCETRYLLTLPASARLSPRASQAVSAQLRSNRRPPYPVRQSPDSRPPPETNNAGTGGPRAPRRTPDTLGPITLVVPFKTAGEAPQFPKEREAGTSAPYPGDSPPAGSGGISNTSNKDALPGMGSVSSNVVNDIAAQDAARATSLASGHVGVALGSAPSAGGTIGSGENSAVGIGQAAVKDSAAASAGGWGNGFGITSFSDTGSNEASSRTRTYSTALGGDAVGSRLRDQGGGVLPVEVEGGTTRSVGAGAGVGRQRAATPLKISFLAPAGRAPGSNGSVTGRETRTLSRHNVRRQGPAVDSPRPASVTQWRTEQQRRGPLESHAAIPSKSGDRAGLGRGGWEGGPDVPVTTTASASLSLPGFDDDGEAQLIRDVRRRLGSSPGDGAGGQASGSVSDSAVAVGGGGVEMEQDEADWVWELLFSGPGTPGLVVDLWSPGPIFLRHVEEFGDTGCMEAAYALGLWRAGSSFQVVQGARLTTTTAVPPPPQSHDYSRDRRAFTSDQEERLFRVPGGACLRSDAVASTASIYSAFLRQVENVYRRPWSRRTGRTYQDRGDRTTNGRQAPGDNDKI</sequence>
<proteinExistence type="predicted"/>
<name>D7G2Z3_ECTSI</name>
<feature type="compositionally biased region" description="Polar residues" evidence="1">
    <location>
        <begin position="907"/>
        <end position="917"/>
    </location>
</feature>